<feature type="domain" description="DNA2/NAM7 helicase helicase" evidence="3">
    <location>
        <begin position="377"/>
        <end position="758"/>
    </location>
</feature>
<evidence type="ECO:0000259" key="5">
    <source>
        <dbReference type="Pfam" id="PF25396"/>
    </source>
</evidence>
<dbReference type="InterPro" id="IPR047187">
    <property type="entry name" value="SF1_C_Upf1"/>
</dbReference>
<evidence type="ECO:0000256" key="1">
    <source>
        <dbReference type="ARBA" id="ARBA00022806"/>
    </source>
</evidence>
<keyword evidence="1" id="KW-0378">Hydrolase</keyword>
<evidence type="ECO:0000256" key="2">
    <source>
        <dbReference type="SAM" id="MobiDB-lite"/>
    </source>
</evidence>
<dbReference type="GO" id="GO:0004386">
    <property type="term" value="F:helicase activity"/>
    <property type="evidence" value="ECO:0007669"/>
    <property type="project" value="InterPro"/>
</dbReference>
<dbReference type="OrthoDB" id="409395at2759"/>
<dbReference type="Pfam" id="PF13087">
    <property type="entry name" value="AAA_12"/>
    <property type="match status" value="1"/>
</dbReference>
<keyword evidence="1" id="KW-0067">ATP-binding</keyword>
<keyword evidence="7" id="KW-1185">Reference proteome</keyword>
<feature type="domain" description="DNA2/NAM7 helicase-like C-terminal" evidence="4">
    <location>
        <begin position="769"/>
        <end position="957"/>
    </location>
</feature>
<dbReference type="GO" id="GO:0031380">
    <property type="term" value="C:nuclear RNA-directed RNA polymerase complex"/>
    <property type="evidence" value="ECO:0007669"/>
    <property type="project" value="TreeGrafter"/>
</dbReference>
<feature type="region of interest" description="Disordered" evidence="2">
    <location>
        <begin position="1"/>
        <end position="28"/>
    </location>
</feature>
<organism evidence="6 7">
    <name type="scientific">Periconia digitata</name>
    <dbReference type="NCBI Taxonomy" id="1303443"/>
    <lineage>
        <taxon>Eukaryota</taxon>
        <taxon>Fungi</taxon>
        <taxon>Dikarya</taxon>
        <taxon>Ascomycota</taxon>
        <taxon>Pezizomycotina</taxon>
        <taxon>Dothideomycetes</taxon>
        <taxon>Pleosporomycetidae</taxon>
        <taxon>Pleosporales</taxon>
        <taxon>Massarineae</taxon>
        <taxon>Periconiaceae</taxon>
        <taxon>Periconia</taxon>
    </lineage>
</organism>
<sequence>MANKRKARKGAGSRYHGNDARHQPRPAPATNMFTALAAAAASHTDQEMNPHLSERFTLPFRGRNDTHVKHPLGIAAPPLPSANKDIEEYFEDAETPVDGAGSWLDQPEIPLPADILQDVKSDFPDSSKPLVDIPKDIHPRPNKVEGAYNSREDYLQTHHDLLKEDTLGPLRDAVNQVREDPFLDESDYDNSASIGIYDPVYITGMVFSPRGLAVRVGFSLSRVKKFIRWKQSKRLITGTLVVLSPYEDAFRSKCIPAVVAARPLSALEMNPPEIDLFLQPDDLQIDPMKKWIMVESRSSFFEASRHTLSTIKHMMREPFPLSEHLVDVKKHIDPPEYLRKQPLTDLSSLVSMEDAEAFQNVNVLQPESWPSGDVHGLDDSQAKALERILTKRLAIIQGPPGTGKTYVSVVALKVLLANKGDAPIIVTCQTNHALDQLLRHVAEFEPNFIRLGGRSKDLDKVKKRTLFEVKNSMQQYSGPKKKQAMAALRQLTAKMQLLLTPLELGQSCLDHRALVKMDIITEEQAASLDADTQLTMGTSSPDSTPGVQMEQWLGRNLVQSRRPIQADDFGIMFEEEDFDEVEQLQELEAEAVARDDEDIDALKGPVTSLCDNQTGKSPGGDFNSDCYVRQYLAKTPDLTTIPMPHRGGVYKYFQRRTKDIILRELIHLAKQYEEIVQKRKIGQWEDDQQVLASSKLIGMTTTGLNKYRPLIASLRPKIVLVEEAAETLEAPVIAACVPSLNHLILVGDHQQLRPHCQSHKFEDEPYYFNLSLFERMIFNDLEINSLSRQRRMIPEIRRLLRPIYADALQDHHSVKDIHNRPPVEGMGGNNSFFFTHEWPESRNVNMSCQNDMEAQMIVGFFDYLVMNGVDSNQITVLTFYNGQRSLLTKKLRHHQNLRALPLNVCTVDSYQGEENDIVILSLVRSNKKGGIGFLENDNRACVALSRAKRGFYLFGNGEKLAINSNTWSDVVLTMYGKANRSELPETGQQRRVGFMLPLTCTNHGNKTWVEIPDDWELIKGGCDERCHCQLPCGHKCVLTCHPFEKESINCMQQCIKPLQCGHPCSAVCCDPCKCSICEQRSGGVKAIMKRKTAAALPASQVMINAGGVTTANANTSVQMEWKQYADGGARADDARMFQERKMIEAAAGEASRAHQEQEDSTTGRLIENSPHKTNVGVSQNTDLLIDLEGGAPAKAGPRKYRELFTYSSVARGSASASVKGKRRAPESDLLD</sequence>
<dbReference type="Gene3D" id="3.40.50.300">
    <property type="entry name" value="P-loop containing nucleotide triphosphate hydrolases"/>
    <property type="match status" value="3"/>
</dbReference>
<dbReference type="PANTHER" id="PTHR10887:SF341">
    <property type="entry name" value="NFX1-TYPE ZINC FINGER-CONTAINING PROTEIN 1"/>
    <property type="match status" value="1"/>
</dbReference>
<evidence type="ECO:0008006" key="8">
    <source>
        <dbReference type="Google" id="ProtNLM"/>
    </source>
</evidence>
<dbReference type="Proteomes" id="UP001152607">
    <property type="component" value="Unassembled WGS sequence"/>
</dbReference>
<dbReference type="InterPro" id="IPR045055">
    <property type="entry name" value="DNA2/NAM7-like"/>
</dbReference>
<evidence type="ECO:0000313" key="6">
    <source>
        <dbReference type="EMBL" id="CAI6340817.1"/>
    </source>
</evidence>
<name>A0A9W4UU74_9PLEO</name>
<feature type="domain" description="ZNFX1" evidence="5">
    <location>
        <begin position="192"/>
        <end position="297"/>
    </location>
</feature>
<dbReference type="PANTHER" id="PTHR10887">
    <property type="entry name" value="DNA2/NAM7 HELICASE FAMILY"/>
    <property type="match status" value="1"/>
</dbReference>
<dbReference type="SUPFAM" id="SSF52540">
    <property type="entry name" value="P-loop containing nucleoside triphosphate hydrolases"/>
    <property type="match status" value="1"/>
</dbReference>
<dbReference type="Pfam" id="PF13086">
    <property type="entry name" value="AAA_11"/>
    <property type="match status" value="1"/>
</dbReference>
<keyword evidence="1" id="KW-0547">Nucleotide-binding</keyword>
<evidence type="ECO:0000259" key="3">
    <source>
        <dbReference type="Pfam" id="PF13086"/>
    </source>
</evidence>
<proteinExistence type="predicted"/>
<dbReference type="EMBL" id="CAOQHR010000011">
    <property type="protein sequence ID" value="CAI6340817.1"/>
    <property type="molecule type" value="Genomic_DNA"/>
</dbReference>
<reference evidence="6" key="1">
    <citation type="submission" date="2023-01" db="EMBL/GenBank/DDBJ databases">
        <authorList>
            <person name="Van Ghelder C."/>
            <person name="Rancurel C."/>
        </authorList>
    </citation>
    <scope>NUCLEOTIDE SEQUENCE</scope>
    <source>
        <strain evidence="6">CNCM I-4278</strain>
    </source>
</reference>
<gene>
    <name evidence="6" type="ORF">PDIGIT_LOCUS14002</name>
</gene>
<dbReference type="InterPro" id="IPR041679">
    <property type="entry name" value="DNA2/NAM7-like_C"/>
</dbReference>
<feature type="region of interest" description="Disordered" evidence="2">
    <location>
        <begin position="1209"/>
        <end position="1231"/>
    </location>
</feature>
<dbReference type="GO" id="GO:0031048">
    <property type="term" value="P:regulatory ncRNA-mediated heterochromatin formation"/>
    <property type="evidence" value="ECO:0007669"/>
    <property type="project" value="TreeGrafter"/>
</dbReference>
<comment type="caution">
    <text evidence="6">The sequence shown here is derived from an EMBL/GenBank/DDBJ whole genome shotgun (WGS) entry which is preliminary data.</text>
</comment>
<feature type="compositionally biased region" description="Low complexity" evidence="2">
    <location>
        <begin position="1209"/>
        <end position="1218"/>
    </location>
</feature>
<evidence type="ECO:0000259" key="4">
    <source>
        <dbReference type="Pfam" id="PF13087"/>
    </source>
</evidence>
<protein>
    <recommendedName>
        <fullName evidence="8">P-loop containing nucleoside triphosphate hydrolase protein</fullName>
    </recommendedName>
</protein>
<dbReference type="InterPro" id="IPR027417">
    <property type="entry name" value="P-loop_NTPase"/>
</dbReference>
<dbReference type="InterPro" id="IPR041677">
    <property type="entry name" value="DNA2/NAM7_AAA_11"/>
</dbReference>
<dbReference type="AlphaFoldDB" id="A0A9W4UU74"/>
<accession>A0A9W4UU74</accession>
<dbReference type="Pfam" id="PF25396">
    <property type="entry name" value="ZNFX1"/>
    <property type="match status" value="1"/>
</dbReference>
<keyword evidence="1" id="KW-0347">Helicase</keyword>
<dbReference type="InterPro" id="IPR057373">
    <property type="entry name" value="ZNFX1"/>
</dbReference>
<dbReference type="FunFam" id="3.40.50.300:FF:001366">
    <property type="entry name" value="ATP binding protein, putative"/>
    <property type="match status" value="1"/>
</dbReference>
<evidence type="ECO:0000313" key="7">
    <source>
        <dbReference type="Proteomes" id="UP001152607"/>
    </source>
</evidence>
<feature type="compositionally biased region" description="Basic residues" evidence="2">
    <location>
        <begin position="1"/>
        <end position="11"/>
    </location>
</feature>
<feature type="region of interest" description="Disordered" evidence="2">
    <location>
        <begin position="1147"/>
        <end position="1177"/>
    </location>
</feature>
<dbReference type="CDD" id="cd18808">
    <property type="entry name" value="SF1_C_Upf1"/>
    <property type="match status" value="1"/>
</dbReference>